<feature type="domain" description="Protein kinase" evidence="1">
    <location>
        <begin position="183"/>
        <end position="490"/>
    </location>
</feature>
<evidence type="ECO:0000259" key="1">
    <source>
        <dbReference type="PROSITE" id="PS50011"/>
    </source>
</evidence>
<protein>
    <recommendedName>
        <fullName evidence="1">Protein kinase domain-containing protein</fullName>
    </recommendedName>
</protein>
<dbReference type="HOGENOM" id="CLU_396280_0_0_6"/>
<dbReference type="AlphaFoldDB" id="G9EPY3"/>
<evidence type="ECO:0000313" key="2">
    <source>
        <dbReference type="EMBL" id="EHL30685.1"/>
    </source>
</evidence>
<keyword evidence="3" id="KW-1185">Reference proteome</keyword>
<dbReference type="InterPro" id="IPR011009">
    <property type="entry name" value="Kinase-like_dom_sf"/>
</dbReference>
<dbReference type="OrthoDB" id="5634485at2"/>
<proteinExistence type="predicted"/>
<sequence>MAKLIEVSDIRDLKELKTLVEHYNAIGDDNNSDIKKLFTLQRINYFIQKNLDNDAVVTWRNQLGESGLERHLQHYGIHRDSSQLLQSVEFANAVRHFTLNAPPLERTTQSSFYSAMKKRNDLFTQDPTPEALKNYVKYNTVITSHYEFNEGFQEKVQRHKHFLALSYAKIDAIQGVVKQNFDEYQTRVLGSSTGNNKNFIFNVDGETEKLVIRVEDRHDLGDELALQTESVSEYFSEDYATLMLPFSEEGEINYQPVVISEFAKKGDLRSYAESFSGQKPERIANEAEYIFGKLSDFSIKLMDSGHYHPDIKLTNFLTDGERVILSDRKTLTNIKNPRVTEISSSPMYGAPEYQQCVGNGTLNYKAFHTTLDMPSYMSYQVGMALKEFMFVSGVVPLSSTDEDETTQQFLDWNSITQNMKSPPNDVRNISVLIQELTRTKPTERLPLQHFQSLLTKISLPQEQFLDELNKRSPSEKLSNHQDIELIKEFLNADELTPELEKKLEALQDIDNTLQDPRLNLSALLQGKPLQRINQYIKEVNNAKIDELLLKKDLERAGWGSRFLHRLTGGRYSVPRAATLTDIKDDLPKMDNLTATCVDLYLEHGGVLSGMKPSQRNLLQQLSQLSSRDEPDMVADKDVAKYTENRTVFEKETVVPAQQISKKASPLSETNEYNTMVTHEEADTSTVVVKPILSAE</sequence>
<dbReference type="InterPro" id="IPR000719">
    <property type="entry name" value="Prot_kinase_dom"/>
</dbReference>
<dbReference type="eggNOG" id="ENOG5031QIG">
    <property type="taxonomic scope" value="Bacteria"/>
</dbReference>
<accession>G9EPY3</accession>
<gene>
    <name evidence="2" type="ORF">LDG_7324</name>
</gene>
<dbReference type="Gene3D" id="1.10.510.10">
    <property type="entry name" value="Transferase(Phosphotransferase) domain 1"/>
    <property type="match status" value="1"/>
</dbReference>
<dbReference type="STRING" id="658187.LDG_7324"/>
<organism evidence="2 3">
    <name type="scientific">Legionella drancourtii LLAP12</name>
    <dbReference type="NCBI Taxonomy" id="658187"/>
    <lineage>
        <taxon>Bacteria</taxon>
        <taxon>Pseudomonadati</taxon>
        <taxon>Pseudomonadota</taxon>
        <taxon>Gammaproteobacteria</taxon>
        <taxon>Legionellales</taxon>
        <taxon>Legionellaceae</taxon>
        <taxon>Legionella</taxon>
    </lineage>
</organism>
<dbReference type="GO" id="GO:0004672">
    <property type="term" value="F:protein kinase activity"/>
    <property type="evidence" value="ECO:0007669"/>
    <property type="project" value="InterPro"/>
</dbReference>
<dbReference type="Proteomes" id="UP000002770">
    <property type="component" value="Unassembled WGS sequence"/>
</dbReference>
<dbReference type="InParanoid" id="G9EPY3"/>
<dbReference type="GO" id="GO:0005524">
    <property type="term" value="F:ATP binding"/>
    <property type="evidence" value="ECO:0007669"/>
    <property type="project" value="InterPro"/>
</dbReference>
<reference evidence="2 3" key="1">
    <citation type="journal article" date="2011" name="BMC Genomics">
        <title>Insight into cross-talk between intra-amoebal pathogens.</title>
        <authorList>
            <person name="Gimenez G."/>
            <person name="Bertelli C."/>
            <person name="Moliner C."/>
            <person name="Robert C."/>
            <person name="Raoult D."/>
            <person name="Fournier P.E."/>
            <person name="Greub G."/>
        </authorList>
    </citation>
    <scope>NUCLEOTIDE SEQUENCE [LARGE SCALE GENOMIC DNA]</scope>
    <source>
        <strain evidence="2 3">LLAP12</strain>
    </source>
</reference>
<dbReference type="EMBL" id="JH413827">
    <property type="protein sequence ID" value="EHL30685.1"/>
    <property type="molecule type" value="Genomic_DNA"/>
</dbReference>
<dbReference type="RefSeq" id="WP_006871238.1">
    <property type="nucleotide sequence ID" value="NZ_JH413827.1"/>
</dbReference>
<dbReference type="PROSITE" id="PS50011">
    <property type="entry name" value="PROTEIN_KINASE_DOM"/>
    <property type="match status" value="1"/>
</dbReference>
<name>G9EPY3_9GAMM</name>
<dbReference type="SUPFAM" id="SSF56112">
    <property type="entry name" value="Protein kinase-like (PK-like)"/>
    <property type="match status" value="1"/>
</dbReference>
<evidence type="ECO:0000313" key="3">
    <source>
        <dbReference type="Proteomes" id="UP000002770"/>
    </source>
</evidence>